<sequence length="286" mass="31138">MAAVLIAHARAFDSAGRGCIVKALLSFGVDRHLLGCITGFIKEREAQVRVRNALSEDIGFTCDVPHGPVLGPLLIAAVDSLSGRLNCIRRLQHGFFAEALTIVCTSPDLRAIQHAIQQGLGCITGWSAEKGMRVSAEETARMLFGQRYTSLLSLKIGGPVLKEVRTPLLRGLTVQLHKGLRKHASSVKAREGACLKQLRAEASAEWGPDMEKLRDFCLAAVQDRICYGVASWWFDASLQDRERLGWARAPGTSGIGQSKSSRCEDAMVVAGLGLMSEEAHRRSLKY</sequence>
<dbReference type="EMBL" id="CAEX01001161">
    <property type="protein sequence ID" value="CCD18435.1"/>
    <property type="molecule type" value="Genomic_DNA"/>
</dbReference>
<name>F9WLP3_TRYVY</name>
<protein>
    <submittedName>
        <fullName evidence="1">Uncharacterized protein</fullName>
    </submittedName>
</protein>
<dbReference type="VEuPathDB" id="TriTrypDB:TvY486_0011250"/>
<organism evidence="1 2">
    <name type="scientific">Trypanosoma vivax (strain Y486)</name>
    <dbReference type="NCBI Taxonomy" id="1055687"/>
    <lineage>
        <taxon>Eukaryota</taxon>
        <taxon>Discoba</taxon>
        <taxon>Euglenozoa</taxon>
        <taxon>Kinetoplastea</taxon>
        <taxon>Metakinetoplastina</taxon>
        <taxon>Trypanosomatida</taxon>
        <taxon>Trypanosomatidae</taxon>
        <taxon>Trypanosoma</taxon>
        <taxon>Duttonella</taxon>
    </lineage>
</organism>
<evidence type="ECO:0000313" key="1">
    <source>
        <dbReference type="EMBL" id="CCD18435.1"/>
    </source>
</evidence>
<dbReference type="AlphaFoldDB" id="F9WLP3"/>
<reference evidence="1 2" key="1">
    <citation type="journal article" date="2012" name="Proc. Natl. Acad. Sci. U.S.A.">
        <title>Antigenic diversity is generated by distinct evolutionary mechanisms in African trypanosome species.</title>
        <authorList>
            <person name="Jackson A.P."/>
            <person name="Berry A."/>
            <person name="Aslett M."/>
            <person name="Allison H.C."/>
            <person name="Burton P."/>
            <person name="Vavrova-Anderson J."/>
            <person name="Brown R."/>
            <person name="Browne H."/>
            <person name="Corton N."/>
            <person name="Hauser H."/>
            <person name="Gamble J."/>
            <person name="Gilderthorp R."/>
            <person name="Marcello L."/>
            <person name="McQuillan J."/>
            <person name="Otto T.D."/>
            <person name="Quail M.A."/>
            <person name="Sanders M.J."/>
            <person name="van Tonder A."/>
            <person name="Ginger M.L."/>
            <person name="Field M.C."/>
            <person name="Barry J.D."/>
            <person name="Hertz-Fowler C."/>
            <person name="Berriman M."/>
        </authorList>
    </citation>
    <scope>NUCLEOTIDE SEQUENCE</scope>
    <source>
        <strain evidence="1 2">Y486</strain>
    </source>
</reference>
<accession>F9WLP3</accession>
<dbReference type="Proteomes" id="UP000009027">
    <property type="component" value="Unassembled WGS sequence"/>
</dbReference>
<gene>
    <name evidence="1" type="ORF">TvY486_0011250</name>
</gene>
<proteinExistence type="predicted"/>
<evidence type="ECO:0000313" key="2">
    <source>
        <dbReference type="Proteomes" id="UP000009027"/>
    </source>
</evidence>
<keyword evidence="2" id="KW-1185">Reference proteome</keyword>